<dbReference type="Pfam" id="PF06742">
    <property type="entry name" value="DUF1214"/>
    <property type="match status" value="1"/>
</dbReference>
<dbReference type="InterPro" id="IPR010679">
    <property type="entry name" value="DUF1254"/>
</dbReference>
<evidence type="ECO:0000259" key="2">
    <source>
        <dbReference type="Pfam" id="PF06863"/>
    </source>
</evidence>
<dbReference type="Gene3D" id="2.60.120.600">
    <property type="entry name" value="Domain of unknown function DUF1214, C-terminal domain"/>
    <property type="match status" value="1"/>
</dbReference>
<organism evidence="3 4">
    <name type="scientific">Phenylobacterium koreense</name>
    <dbReference type="NCBI Taxonomy" id="266125"/>
    <lineage>
        <taxon>Bacteria</taxon>
        <taxon>Pseudomonadati</taxon>
        <taxon>Pseudomonadota</taxon>
        <taxon>Alphaproteobacteria</taxon>
        <taxon>Caulobacterales</taxon>
        <taxon>Caulobacteraceae</taxon>
        <taxon>Phenylobacterium</taxon>
    </lineage>
</organism>
<protein>
    <recommendedName>
        <fullName evidence="5">DUF1214 domain-containing protein</fullName>
    </recommendedName>
</protein>
<accession>A0ABV2EKH6</accession>
<evidence type="ECO:0000313" key="3">
    <source>
        <dbReference type="EMBL" id="MET3527518.1"/>
    </source>
</evidence>
<keyword evidence="4" id="KW-1185">Reference proteome</keyword>
<evidence type="ECO:0008006" key="5">
    <source>
        <dbReference type="Google" id="ProtNLM"/>
    </source>
</evidence>
<gene>
    <name evidence="3" type="ORF">ABID41_002636</name>
</gene>
<comment type="caution">
    <text evidence="3">The sequence shown here is derived from an EMBL/GenBank/DDBJ whole genome shotgun (WGS) entry which is preliminary data.</text>
</comment>
<feature type="domain" description="DUF1214" evidence="1">
    <location>
        <begin position="304"/>
        <end position="390"/>
    </location>
</feature>
<feature type="domain" description="DUF1254" evidence="2">
    <location>
        <begin position="65"/>
        <end position="156"/>
    </location>
</feature>
<dbReference type="PANTHER" id="PTHR36509:SF2">
    <property type="entry name" value="BLL3101 PROTEIN"/>
    <property type="match status" value="1"/>
</dbReference>
<dbReference type="Pfam" id="PF06863">
    <property type="entry name" value="DUF1254"/>
    <property type="match status" value="1"/>
</dbReference>
<dbReference type="PANTHER" id="PTHR36509">
    <property type="entry name" value="BLL3101 PROTEIN"/>
    <property type="match status" value="1"/>
</dbReference>
<dbReference type="SUPFAM" id="SSF160935">
    <property type="entry name" value="VPA0735-like"/>
    <property type="match status" value="1"/>
</dbReference>
<evidence type="ECO:0000259" key="1">
    <source>
        <dbReference type="Pfam" id="PF06742"/>
    </source>
</evidence>
<dbReference type="Gene3D" id="2.60.40.1610">
    <property type="entry name" value="Domain of unknown function DUF1254"/>
    <property type="match status" value="1"/>
</dbReference>
<evidence type="ECO:0000313" key="4">
    <source>
        <dbReference type="Proteomes" id="UP001549110"/>
    </source>
</evidence>
<reference evidence="3 4" key="1">
    <citation type="submission" date="2024-06" db="EMBL/GenBank/DDBJ databases">
        <title>Genomic Encyclopedia of Type Strains, Phase IV (KMG-IV): sequencing the most valuable type-strain genomes for metagenomic binning, comparative biology and taxonomic classification.</title>
        <authorList>
            <person name="Goeker M."/>
        </authorList>
    </citation>
    <scope>NUCLEOTIDE SEQUENCE [LARGE SCALE GENOMIC DNA]</scope>
    <source>
        <strain evidence="3 4">DSM 17809</strain>
    </source>
</reference>
<dbReference type="InterPro" id="IPR010621">
    <property type="entry name" value="DUF1214"/>
</dbReference>
<dbReference type="InterPro" id="IPR037049">
    <property type="entry name" value="DUF1214_C_sf"/>
</dbReference>
<dbReference type="InterPro" id="IPR037050">
    <property type="entry name" value="DUF1254_sf"/>
</dbReference>
<sequence>MPQIQSPGMTAAEIRQVAAELMVLGFPLVLTDMVRRAHPLGGNRFCRLPDHAGLLAPGLADDAPRTLITSAWLDISQGPATLRWPDDQARRLCVVLYDAWGRRIAPLAAPLPSARIAIVGADQVRESPDADAVWRLPSASAWMLTRIAPRSADDHAASLRLLMGPSIAAPKPWPDQGVATIEGPPRDLVEAALALAPAKFLHRLMALLARHPPSDPDTGEALGRLGCALGSAFPDPATAGQDGAVAWGFKDGADQIAGAAHRRLSPAGPWDLLHAPHDDNDPLSRAVTAATSLGSPAVEDLACFRCDRDAAGQPLRGSEQYRLTFASPENAEWSLALRSSHPGYEVIADPGPDGVADFVIQHLAPTEDVANWLPSPPAEFNLLLRIHRPTASVLNGDWRPPQVTTLSRP</sequence>
<dbReference type="RefSeq" id="WP_354297816.1">
    <property type="nucleotide sequence ID" value="NZ_JBEPLU010000002.1"/>
</dbReference>
<proteinExistence type="predicted"/>
<dbReference type="Proteomes" id="UP001549110">
    <property type="component" value="Unassembled WGS sequence"/>
</dbReference>
<dbReference type="EMBL" id="JBEPLU010000002">
    <property type="protein sequence ID" value="MET3527518.1"/>
    <property type="molecule type" value="Genomic_DNA"/>
</dbReference>
<name>A0ABV2EKH6_9CAUL</name>